<organism evidence="1 2">
    <name type="scientific">Acidimangrovimonas pyrenivorans</name>
    <dbReference type="NCBI Taxonomy" id="2030798"/>
    <lineage>
        <taxon>Bacteria</taxon>
        <taxon>Pseudomonadati</taxon>
        <taxon>Pseudomonadota</taxon>
        <taxon>Alphaproteobacteria</taxon>
        <taxon>Rhodobacterales</taxon>
        <taxon>Paracoccaceae</taxon>
        <taxon>Acidimangrovimonas</taxon>
    </lineage>
</organism>
<comment type="caution">
    <text evidence="1">The sequence shown here is derived from an EMBL/GenBank/DDBJ whole genome shotgun (WGS) entry which is preliminary data.</text>
</comment>
<proteinExistence type="predicted"/>
<gene>
    <name evidence="1" type="ORF">ACFOES_04385</name>
</gene>
<evidence type="ECO:0000313" key="1">
    <source>
        <dbReference type="EMBL" id="MFC2967324.1"/>
    </source>
</evidence>
<name>A0ABV7ADB3_9RHOB</name>
<dbReference type="RefSeq" id="WP_377831960.1">
    <property type="nucleotide sequence ID" value="NZ_JBHRSK010000004.1"/>
</dbReference>
<reference evidence="2" key="1">
    <citation type="journal article" date="2019" name="Int. J. Syst. Evol. Microbiol.">
        <title>The Global Catalogue of Microorganisms (GCM) 10K type strain sequencing project: providing services to taxonomists for standard genome sequencing and annotation.</title>
        <authorList>
            <consortium name="The Broad Institute Genomics Platform"/>
            <consortium name="The Broad Institute Genome Sequencing Center for Infectious Disease"/>
            <person name="Wu L."/>
            <person name="Ma J."/>
        </authorList>
    </citation>
    <scope>NUCLEOTIDE SEQUENCE [LARGE SCALE GENOMIC DNA]</scope>
    <source>
        <strain evidence="2">KCTC 62192</strain>
    </source>
</reference>
<protein>
    <submittedName>
        <fullName evidence="1">Uncharacterized protein</fullName>
    </submittedName>
</protein>
<keyword evidence="2" id="KW-1185">Reference proteome</keyword>
<sequence length="92" mass="10369">MTVIDTLNSKISADPGAFMALSWILMKQEQLGRQGEDLLAFGAELLRAYEGDDSDEAETVSRTYDRLFRVISDYFTEDPEDACELQARIVSK</sequence>
<accession>A0ABV7ADB3</accession>
<dbReference type="Proteomes" id="UP001595443">
    <property type="component" value="Unassembled WGS sequence"/>
</dbReference>
<evidence type="ECO:0000313" key="2">
    <source>
        <dbReference type="Proteomes" id="UP001595443"/>
    </source>
</evidence>
<dbReference type="EMBL" id="JBHRSK010000004">
    <property type="protein sequence ID" value="MFC2967324.1"/>
    <property type="molecule type" value="Genomic_DNA"/>
</dbReference>